<comment type="subcellular location">
    <subcellularLocation>
        <location evidence="7">Cell membrane</location>
        <topology evidence="7">Multi-pass membrane protein</topology>
    </subcellularLocation>
    <subcellularLocation>
        <location evidence="1">Membrane</location>
        <topology evidence="1">Multi-pass membrane protein</topology>
    </subcellularLocation>
</comment>
<evidence type="ECO:0000256" key="3">
    <source>
        <dbReference type="ARBA" id="ARBA00022927"/>
    </source>
</evidence>
<gene>
    <name evidence="7" type="primary">tatC</name>
    <name evidence="8" type="ORF">FB555_000493</name>
</gene>
<feature type="transmembrane region" description="Helical" evidence="7">
    <location>
        <begin position="227"/>
        <end position="246"/>
    </location>
</feature>
<proteinExistence type="inferred from homology"/>
<dbReference type="Pfam" id="PF00902">
    <property type="entry name" value="TatC"/>
    <property type="match status" value="1"/>
</dbReference>
<dbReference type="AlphaFoldDB" id="A0A7W3PNG2"/>
<dbReference type="InterPro" id="IPR002033">
    <property type="entry name" value="TatC"/>
</dbReference>
<keyword evidence="6 7" id="KW-0472">Membrane</keyword>
<feature type="transmembrane region" description="Helical" evidence="7">
    <location>
        <begin position="28"/>
        <end position="46"/>
    </location>
</feature>
<comment type="function">
    <text evidence="7">Part of the twin-arginine translocation (Tat) system that transports large folded proteins containing a characteristic twin-arginine motif in their signal peptide across membranes. Together with TatB, TatC is part of a receptor directly interacting with Tat signal peptides.</text>
</comment>
<dbReference type="PANTHER" id="PTHR30371:SF0">
    <property type="entry name" value="SEC-INDEPENDENT PROTEIN TRANSLOCASE PROTEIN TATC, CHLOROPLASTIC-RELATED"/>
    <property type="match status" value="1"/>
</dbReference>
<evidence type="ECO:0000256" key="2">
    <source>
        <dbReference type="ARBA" id="ARBA00022692"/>
    </source>
</evidence>
<keyword evidence="7" id="KW-0813">Transport</keyword>
<feature type="transmembrane region" description="Helical" evidence="7">
    <location>
        <begin position="85"/>
        <end position="106"/>
    </location>
</feature>
<evidence type="ECO:0000313" key="8">
    <source>
        <dbReference type="EMBL" id="MBA8828422.1"/>
    </source>
</evidence>
<name>A0A7W3PNG2_9MICO</name>
<sequence>MAARFRGGKNREGRMTLGDHLLELRKRLYIAAAAILVGTVGGWFVADLLLNLLRQPIYTIAEAQNRVATLNYDGISSAFDLKLQIALTLGIVATSPVWLYQIWAFFMPGLTRREVKYTLGFFLSAIPLFLLGCWAGWTVFPHIVELMTSFAPSQDSAIITAKTYFDFVLKLVLVVGVAFVLPVFLVLLNFAGVISAKSILKSWRVAILLIVLFTAIATPAADILSMFMLAIPMVVLYFTAAGIAWLHDRRKAKKAKLLLIDPDVASVLPPSEQLPV</sequence>
<evidence type="ECO:0000313" key="9">
    <source>
        <dbReference type="Proteomes" id="UP000524237"/>
    </source>
</evidence>
<reference evidence="8 9" key="1">
    <citation type="submission" date="2020-07" db="EMBL/GenBank/DDBJ databases">
        <title>Sequencing the genomes of 1000 actinobacteria strains.</title>
        <authorList>
            <person name="Klenk H.-P."/>
        </authorList>
    </citation>
    <scope>NUCLEOTIDE SEQUENCE [LARGE SCALE GENOMIC DNA]</scope>
    <source>
        <strain evidence="8 9">DSM 23737</strain>
    </source>
</reference>
<dbReference type="GO" id="GO:0065002">
    <property type="term" value="P:intracellular protein transmembrane transport"/>
    <property type="evidence" value="ECO:0007669"/>
    <property type="project" value="TreeGrafter"/>
</dbReference>
<evidence type="ECO:0000256" key="6">
    <source>
        <dbReference type="ARBA" id="ARBA00023136"/>
    </source>
</evidence>
<keyword evidence="5 7" id="KW-0811">Translocation</keyword>
<dbReference type="GO" id="GO:0033281">
    <property type="term" value="C:TAT protein transport complex"/>
    <property type="evidence" value="ECO:0007669"/>
    <property type="project" value="UniProtKB-UniRule"/>
</dbReference>
<feature type="transmembrane region" description="Helical" evidence="7">
    <location>
        <begin position="118"/>
        <end position="140"/>
    </location>
</feature>
<dbReference type="PRINTS" id="PR01840">
    <property type="entry name" value="TATCFAMILY"/>
</dbReference>
<evidence type="ECO:0000256" key="4">
    <source>
        <dbReference type="ARBA" id="ARBA00022989"/>
    </source>
</evidence>
<dbReference type="NCBIfam" id="TIGR00945">
    <property type="entry name" value="tatC"/>
    <property type="match status" value="1"/>
</dbReference>
<keyword evidence="9" id="KW-1185">Reference proteome</keyword>
<comment type="subunit">
    <text evidence="7">The Tat system comprises two distinct complexes: a TatABC complex, containing multiple copies of TatA, TatB and TatC subunits, and a separate TatA complex, containing only TatA subunits. Substrates initially bind to the TatABC complex, which probably triggers association of the separate TatA complex to form the active translocon.</text>
</comment>
<feature type="transmembrane region" description="Helical" evidence="7">
    <location>
        <begin position="203"/>
        <end position="221"/>
    </location>
</feature>
<dbReference type="PANTHER" id="PTHR30371">
    <property type="entry name" value="SEC-INDEPENDENT PROTEIN TRANSLOCASE PROTEIN TATC"/>
    <property type="match status" value="1"/>
</dbReference>
<keyword evidence="4 7" id="KW-1133">Transmembrane helix</keyword>
<keyword evidence="3 7" id="KW-0653">Protein transport</keyword>
<feature type="transmembrane region" description="Helical" evidence="7">
    <location>
        <begin position="171"/>
        <end position="191"/>
    </location>
</feature>
<evidence type="ECO:0000256" key="1">
    <source>
        <dbReference type="ARBA" id="ARBA00004141"/>
    </source>
</evidence>
<accession>A0A7W3PNG2</accession>
<dbReference type="HAMAP" id="MF_00902">
    <property type="entry name" value="TatC"/>
    <property type="match status" value="1"/>
</dbReference>
<keyword evidence="7" id="KW-1003">Cell membrane</keyword>
<dbReference type="GO" id="GO:0009977">
    <property type="term" value="F:proton motive force dependent protein transmembrane transporter activity"/>
    <property type="evidence" value="ECO:0007669"/>
    <property type="project" value="TreeGrafter"/>
</dbReference>
<comment type="caution">
    <text evidence="8">The sequence shown here is derived from an EMBL/GenBank/DDBJ whole genome shotgun (WGS) entry which is preliminary data.</text>
</comment>
<evidence type="ECO:0000256" key="5">
    <source>
        <dbReference type="ARBA" id="ARBA00023010"/>
    </source>
</evidence>
<dbReference type="EMBL" id="JACGWU010000001">
    <property type="protein sequence ID" value="MBA8828422.1"/>
    <property type="molecule type" value="Genomic_DNA"/>
</dbReference>
<dbReference type="GO" id="GO:0043953">
    <property type="term" value="P:protein transport by the Tat complex"/>
    <property type="evidence" value="ECO:0007669"/>
    <property type="project" value="UniProtKB-UniRule"/>
</dbReference>
<organism evidence="8 9">
    <name type="scientific">Alpinimonas psychrophila</name>
    <dbReference type="NCBI Taxonomy" id="748908"/>
    <lineage>
        <taxon>Bacteria</taxon>
        <taxon>Bacillati</taxon>
        <taxon>Actinomycetota</taxon>
        <taxon>Actinomycetes</taxon>
        <taxon>Micrococcales</taxon>
        <taxon>Microbacteriaceae</taxon>
        <taxon>Alpinimonas</taxon>
    </lineage>
</organism>
<keyword evidence="2 7" id="KW-0812">Transmembrane</keyword>
<evidence type="ECO:0000256" key="7">
    <source>
        <dbReference type="HAMAP-Rule" id="MF_00902"/>
    </source>
</evidence>
<protein>
    <recommendedName>
        <fullName evidence="7">Sec-independent protein translocase protein TatC</fullName>
    </recommendedName>
</protein>
<dbReference type="Proteomes" id="UP000524237">
    <property type="component" value="Unassembled WGS sequence"/>
</dbReference>
<comment type="similarity">
    <text evidence="7">Belongs to the TatC family.</text>
</comment>